<dbReference type="Gene3D" id="1.20.1640.10">
    <property type="entry name" value="Multidrug efflux transporter AcrB transmembrane domain"/>
    <property type="match status" value="2"/>
</dbReference>
<keyword evidence="3 9" id="KW-0813">Transport</keyword>
<dbReference type="NCBIfam" id="NF000282">
    <property type="entry name" value="RND_permease_1"/>
    <property type="match status" value="1"/>
</dbReference>
<keyword evidence="7 9" id="KW-1133">Transmembrane helix</keyword>
<keyword evidence="5 9" id="KW-0997">Cell inner membrane</keyword>
<evidence type="ECO:0000256" key="5">
    <source>
        <dbReference type="ARBA" id="ARBA00022519"/>
    </source>
</evidence>
<accession>A0A1T4UVA7</accession>
<dbReference type="STRING" id="83771.SAMN02910357_01602"/>
<dbReference type="GO" id="GO:0015562">
    <property type="term" value="F:efflux transmembrane transporter activity"/>
    <property type="evidence" value="ECO:0007669"/>
    <property type="project" value="InterPro"/>
</dbReference>
<evidence type="ECO:0000313" key="10">
    <source>
        <dbReference type="EMBL" id="SKA56604.1"/>
    </source>
</evidence>
<gene>
    <name evidence="10" type="ORF">SAMN02745213_00038</name>
</gene>
<dbReference type="NCBIfam" id="TIGR00915">
    <property type="entry name" value="2A0602"/>
    <property type="match status" value="1"/>
</dbReference>
<feature type="transmembrane region" description="Helical" evidence="9">
    <location>
        <begin position="993"/>
        <end position="1014"/>
    </location>
</feature>
<sequence>MARFFINRPIFAWVIAICIMLAGIFAVNTLPVSQYPTIAPPSVSIRSTYPGADAQTVERSVTQIIEQNMTGLDGYMYMSSSSDSFGNSSIEITFEPGTNADIAQVQVQNKMQQTQSQLPTTVQQNGVDVSKSTDAFLLIVSLAATDTEHTSTDISDYMETNLKEPLSRVDGVGSLQVFGAQYAMRIWLDPEKLNNYAISAGEVSAALQAQNAQVTYGSLGGTPAVPGQLYTYTISGQKRLENVEQFENILLKVNPDGTKVKLKDVAKIELGSESYNTSSKFNGKASSGLAIMLASGANALETAKRVKEVVNEKAQYFPDWVELTYPYDTTEFIEVSINEVYHTLFEAILLVVIVMYLFMQNFRATLIPSITVPVVLLGTFAIMQAFGFSINTLTMFGLVLAIGLLVDDAIVVVENVERILHEEPNLTPKQATVKSMDEITGALIGIALVLSAVFVPMAFFGGSTGIIYRQFSITIVSAMVLSVFIAIVLTPALCATILLPPGYKPKKRNLFTYIVYRFDKLYEPVRRIIALWNKFFAYVSKKYQDMVIVIVQRIGRYLVYYTIICVALVFGFTRIPTAFLPSEDQGVLLTMVSLPAGSTKEKTEGVLKQVADYFLNAETENVESILTVAGFSFAGQGQNTGMGFIKLKDWSERTSRSQHPDMISNRAQMPLLGGIRDGLAFAFNIPAIPELGTADGFDFFLVDGASQGHEKLTEARNQLLYAASQSKMLTQVRANGMDDTPQLKIKIDYEKAMSLGLSPADINQTFSTAWGSSYTDNFMDRNRVKKVYIQGMAKDRMTENDLKKWYVKSNNGSMVPFSAFVTMEWTYGSPRLERFNGLSAMEIQGSAVPGVSSGQAMDEMERIAKEVLPPGYGISWSGVSYQERLAGAQGPMLYLVSLLVVFLSLAALYESWSIPFAVMLVVPLGIIGAIGAAVLTQYVPFITSLTNDVYFQVGLLTTVGLASKNAILIVEFAKDLYDRGERLTEAVVHAARLRFRPIIMTSMAFILGVLPLAVSSGAGAAGRNEIGICVIGGMLTATVLAIFYVPVFFVLIMRYFTKYVPADVKQEKAKIHQEKLVSQINEAKEEE</sequence>
<feature type="transmembrane region" description="Helical" evidence="9">
    <location>
        <begin position="950"/>
        <end position="972"/>
    </location>
</feature>
<dbReference type="FunFam" id="3.30.70.1430:FF:000001">
    <property type="entry name" value="Efflux pump membrane transporter"/>
    <property type="match status" value="1"/>
</dbReference>
<keyword evidence="4" id="KW-1003">Cell membrane</keyword>
<feature type="transmembrane region" description="Helical" evidence="9">
    <location>
        <begin position="340"/>
        <end position="359"/>
    </location>
</feature>
<dbReference type="Proteomes" id="UP000242432">
    <property type="component" value="Unassembled WGS sequence"/>
</dbReference>
<keyword evidence="11" id="KW-1185">Reference proteome</keyword>
<evidence type="ECO:0000256" key="2">
    <source>
        <dbReference type="ARBA" id="ARBA00010942"/>
    </source>
</evidence>
<evidence type="ECO:0000256" key="7">
    <source>
        <dbReference type="ARBA" id="ARBA00022989"/>
    </source>
</evidence>
<feature type="transmembrane region" description="Helical" evidence="9">
    <location>
        <begin position="916"/>
        <end position="938"/>
    </location>
</feature>
<dbReference type="PANTHER" id="PTHR32063">
    <property type="match status" value="1"/>
</dbReference>
<dbReference type="Gene3D" id="3.30.70.1440">
    <property type="entry name" value="Multidrug efflux transporter AcrB pore domain"/>
    <property type="match status" value="1"/>
</dbReference>
<protein>
    <recommendedName>
        <fullName evidence="9">Efflux pump membrane transporter</fullName>
    </recommendedName>
</protein>
<dbReference type="Gene3D" id="3.30.70.1430">
    <property type="entry name" value="Multidrug efflux transporter AcrB pore domain"/>
    <property type="match status" value="2"/>
</dbReference>
<evidence type="ECO:0000256" key="1">
    <source>
        <dbReference type="ARBA" id="ARBA00004429"/>
    </source>
</evidence>
<comment type="caution">
    <text evidence="9">Lacks conserved residue(s) required for the propagation of feature annotation.</text>
</comment>
<feature type="transmembrane region" description="Helical" evidence="9">
    <location>
        <begin position="892"/>
        <end position="909"/>
    </location>
</feature>
<dbReference type="GO" id="GO:0042910">
    <property type="term" value="F:xenobiotic transmembrane transporter activity"/>
    <property type="evidence" value="ECO:0007669"/>
    <property type="project" value="TreeGrafter"/>
</dbReference>
<keyword evidence="6 9" id="KW-0812">Transmembrane</keyword>
<dbReference type="SUPFAM" id="SSF82693">
    <property type="entry name" value="Multidrug efflux transporter AcrB pore domain, PN1, PN2, PC1 and PC2 subdomains"/>
    <property type="match status" value="4"/>
</dbReference>
<proteinExistence type="inferred from homology"/>
<dbReference type="GO" id="GO:0009636">
    <property type="term" value="P:response to toxic substance"/>
    <property type="evidence" value="ECO:0007669"/>
    <property type="project" value="UniProtKB-ARBA"/>
</dbReference>
<dbReference type="AlphaFoldDB" id="A0A1T4UVA7"/>
<evidence type="ECO:0000256" key="8">
    <source>
        <dbReference type="ARBA" id="ARBA00023136"/>
    </source>
</evidence>
<dbReference type="PRINTS" id="PR00702">
    <property type="entry name" value="ACRIFLAVINRP"/>
</dbReference>
<feature type="transmembrane region" description="Helical" evidence="9">
    <location>
        <begin position="439"/>
        <end position="459"/>
    </location>
</feature>
<evidence type="ECO:0000256" key="6">
    <source>
        <dbReference type="ARBA" id="ARBA00022692"/>
    </source>
</evidence>
<dbReference type="Gene3D" id="3.30.2090.10">
    <property type="entry name" value="Multidrug efflux transporter AcrB TolC docking domain, DN and DC subdomains"/>
    <property type="match status" value="2"/>
</dbReference>
<evidence type="ECO:0000313" key="11">
    <source>
        <dbReference type="Proteomes" id="UP000242432"/>
    </source>
</evidence>
<feature type="transmembrane region" description="Helical" evidence="9">
    <location>
        <begin position="471"/>
        <end position="499"/>
    </location>
</feature>
<keyword evidence="8 9" id="KW-0472">Membrane</keyword>
<comment type="subcellular location">
    <subcellularLocation>
        <location evidence="1 9">Cell inner membrane</location>
        <topology evidence="1 9">Multi-pass membrane protein</topology>
    </subcellularLocation>
</comment>
<dbReference type="InterPro" id="IPR004764">
    <property type="entry name" value="MdtF-like"/>
</dbReference>
<dbReference type="SUPFAM" id="SSF82866">
    <property type="entry name" value="Multidrug efflux transporter AcrB transmembrane domain"/>
    <property type="match status" value="2"/>
</dbReference>
<feature type="transmembrane region" description="Helical" evidence="9">
    <location>
        <begin position="1026"/>
        <end position="1052"/>
    </location>
</feature>
<feature type="transmembrane region" description="Helical" evidence="9">
    <location>
        <begin position="366"/>
        <end position="387"/>
    </location>
</feature>
<dbReference type="Pfam" id="PF00873">
    <property type="entry name" value="ACR_tran"/>
    <property type="match status" value="1"/>
</dbReference>
<reference evidence="11" key="1">
    <citation type="submission" date="2017-02" db="EMBL/GenBank/DDBJ databases">
        <authorList>
            <person name="Varghese N."/>
            <person name="Submissions S."/>
        </authorList>
    </citation>
    <scope>NUCLEOTIDE SEQUENCE [LARGE SCALE GENOMIC DNA]</scope>
    <source>
        <strain evidence="11">DSM 3072</strain>
    </source>
</reference>
<dbReference type="PANTHER" id="PTHR32063:SF13">
    <property type="entry name" value="MULTIDRUG EFFLUX PUMP SUBUNIT ACRB-RELATED"/>
    <property type="match status" value="1"/>
</dbReference>
<dbReference type="InterPro" id="IPR027463">
    <property type="entry name" value="AcrB_DN_DC_subdom"/>
</dbReference>
<feature type="transmembrane region" description="Helical" evidence="9">
    <location>
        <begin position="393"/>
        <end position="413"/>
    </location>
</feature>
<dbReference type="SUPFAM" id="SSF82714">
    <property type="entry name" value="Multidrug efflux transporter AcrB TolC docking domain, DN and DC subdomains"/>
    <property type="match status" value="2"/>
</dbReference>
<dbReference type="FunFam" id="1.20.1640.10:FF:000001">
    <property type="entry name" value="Efflux pump membrane transporter"/>
    <property type="match status" value="1"/>
</dbReference>
<dbReference type="GO" id="GO:0005886">
    <property type="term" value="C:plasma membrane"/>
    <property type="evidence" value="ECO:0007669"/>
    <property type="project" value="UniProtKB-SubCell"/>
</dbReference>
<dbReference type="InterPro" id="IPR001036">
    <property type="entry name" value="Acrflvin-R"/>
</dbReference>
<comment type="similarity">
    <text evidence="2 9">Belongs to the resistance-nodulation-cell division (RND) (TC 2.A.6) family.</text>
</comment>
<dbReference type="RefSeq" id="WP_078927717.1">
    <property type="nucleotide sequence ID" value="NZ_FUXX01000001.1"/>
</dbReference>
<dbReference type="Gene3D" id="3.30.70.1320">
    <property type="entry name" value="Multidrug efflux transporter AcrB pore domain like"/>
    <property type="match status" value="1"/>
</dbReference>
<evidence type="ECO:0000256" key="9">
    <source>
        <dbReference type="RuleBase" id="RU364070"/>
    </source>
</evidence>
<feature type="transmembrane region" description="Helical" evidence="9">
    <location>
        <begin position="558"/>
        <end position="575"/>
    </location>
</feature>
<organism evidence="10 11">
    <name type="scientific">Succinivibrio dextrinosolvens DSM 3072</name>
    <dbReference type="NCBI Taxonomy" id="1123324"/>
    <lineage>
        <taxon>Bacteria</taxon>
        <taxon>Pseudomonadati</taxon>
        <taxon>Pseudomonadota</taxon>
        <taxon>Gammaproteobacteria</taxon>
        <taxon>Aeromonadales</taxon>
        <taxon>Succinivibrionaceae</taxon>
        <taxon>Succinivibrio</taxon>
    </lineage>
</organism>
<dbReference type="EMBL" id="FUXX01000001">
    <property type="protein sequence ID" value="SKA56604.1"/>
    <property type="molecule type" value="Genomic_DNA"/>
</dbReference>
<evidence type="ECO:0000256" key="3">
    <source>
        <dbReference type="ARBA" id="ARBA00022448"/>
    </source>
</evidence>
<name>A0A1T4UVA7_9GAMM</name>
<evidence type="ECO:0000256" key="4">
    <source>
        <dbReference type="ARBA" id="ARBA00022475"/>
    </source>
</evidence>